<evidence type="ECO:0000259" key="11">
    <source>
        <dbReference type="Pfam" id="PF06418"/>
    </source>
</evidence>
<dbReference type="Pfam" id="PF06418">
    <property type="entry name" value="CTP_synth_N"/>
    <property type="match status" value="1"/>
</dbReference>
<dbReference type="PANTHER" id="PTHR11550">
    <property type="entry name" value="CTP SYNTHASE"/>
    <property type="match status" value="1"/>
</dbReference>
<dbReference type="InterPro" id="IPR027417">
    <property type="entry name" value="P-loop_NTPase"/>
</dbReference>
<dbReference type="InterPro" id="IPR033828">
    <property type="entry name" value="GATase1_CTP_Synthase"/>
</dbReference>
<keyword evidence="13" id="KW-1185">Reference proteome</keyword>
<evidence type="ECO:0000256" key="1">
    <source>
        <dbReference type="ARBA" id="ARBA00005171"/>
    </source>
</evidence>
<evidence type="ECO:0000313" key="12">
    <source>
        <dbReference type="EMBL" id="CAD6233278.1"/>
    </source>
</evidence>
<comment type="caution">
    <text evidence="12">The sequence shown here is derived from an EMBL/GenBank/DDBJ whole genome shotgun (WGS) entry which is preliminary data.</text>
</comment>
<feature type="domain" description="CTP synthase N-terminal" evidence="11">
    <location>
        <begin position="8"/>
        <end position="238"/>
    </location>
</feature>
<dbReference type="SUPFAM" id="SSF52540">
    <property type="entry name" value="P-loop containing nucleoside triphosphate hydrolases"/>
    <property type="match status" value="1"/>
</dbReference>
<evidence type="ECO:0000256" key="7">
    <source>
        <dbReference type="ARBA" id="ARBA00022975"/>
    </source>
</evidence>
<dbReference type="CDD" id="cd01746">
    <property type="entry name" value="GATase1_CTP_Synthase"/>
    <property type="match status" value="1"/>
</dbReference>
<dbReference type="GO" id="GO:0019856">
    <property type="term" value="P:pyrimidine nucleobase biosynthetic process"/>
    <property type="evidence" value="ECO:0007669"/>
    <property type="project" value="TreeGrafter"/>
</dbReference>
<dbReference type="GO" id="GO:0042802">
    <property type="term" value="F:identical protein binding"/>
    <property type="evidence" value="ECO:0007669"/>
    <property type="project" value="TreeGrafter"/>
</dbReference>
<name>A0A811P4D1_9POAL</name>
<keyword evidence="6 9" id="KW-0315">Glutamine amidotransferase</keyword>
<dbReference type="UniPathway" id="UPA00159">
    <property type="reaction ID" value="UER00277"/>
</dbReference>
<dbReference type="GO" id="GO:0003883">
    <property type="term" value="F:CTP synthase activity"/>
    <property type="evidence" value="ECO:0007669"/>
    <property type="project" value="UniProtKB-UniRule"/>
</dbReference>
<gene>
    <name evidence="12" type="ORF">NCGR_LOCUS22726</name>
</gene>
<dbReference type="PANTHER" id="PTHR11550:SF34">
    <property type="entry name" value="CTP SYNTHASE"/>
    <property type="match status" value="1"/>
</dbReference>
<dbReference type="AlphaFoldDB" id="A0A811P4D1"/>
<evidence type="ECO:0000256" key="3">
    <source>
        <dbReference type="ARBA" id="ARBA00022598"/>
    </source>
</evidence>
<dbReference type="InterPro" id="IPR004468">
    <property type="entry name" value="CTP_synthase"/>
</dbReference>
<dbReference type="Proteomes" id="UP000604825">
    <property type="component" value="Unassembled WGS sequence"/>
</dbReference>
<dbReference type="Pfam" id="PF00117">
    <property type="entry name" value="GATase"/>
    <property type="match status" value="1"/>
</dbReference>
<organism evidence="12 13">
    <name type="scientific">Miscanthus lutarioriparius</name>
    <dbReference type="NCBI Taxonomy" id="422564"/>
    <lineage>
        <taxon>Eukaryota</taxon>
        <taxon>Viridiplantae</taxon>
        <taxon>Streptophyta</taxon>
        <taxon>Embryophyta</taxon>
        <taxon>Tracheophyta</taxon>
        <taxon>Spermatophyta</taxon>
        <taxon>Magnoliopsida</taxon>
        <taxon>Liliopsida</taxon>
        <taxon>Poales</taxon>
        <taxon>Poaceae</taxon>
        <taxon>PACMAD clade</taxon>
        <taxon>Panicoideae</taxon>
        <taxon>Andropogonodae</taxon>
        <taxon>Andropogoneae</taxon>
        <taxon>Saccharinae</taxon>
        <taxon>Miscanthus</taxon>
    </lineage>
</organism>
<dbReference type="InterPro" id="IPR017926">
    <property type="entry name" value="GATASE"/>
</dbReference>
<dbReference type="GO" id="GO:0005524">
    <property type="term" value="F:ATP binding"/>
    <property type="evidence" value="ECO:0007669"/>
    <property type="project" value="UniProtKB-KW"/>
</dbReference>
<evidence type="ECO:0000313" key="13">
    <source>
        <dbReference type="Proteomes" id="UP000604825"/>
    </source>
</evidence>
<dbReference type="GO" id="GO:0044210">
    <property type="term" value="P:'de novo' CTP biosynthetic process"/>
    <property type="evidence" value="ECO:0007669"/>
    <property type="project" value="UniProtKB-UniRule"/>
</dbReference>
<dbReference type="Gene3D" id="3.40.50.880">
    <property type="match status" value="2"/>
</dbReference>
<evidence type="ECO:0000256" key="5">
    <source>
        <dbReference type="ARBA" id="ARBA00022840"/>
    </source>
</evidence>
<evidence type="ECO:0000256" key="9">
    <source>
        <dbReference type="RuleBase" id="RU810713"/>
    </source>
</evidence>
<comment type="pathway">
    <text evidence="1 9">Pyrimidine metabolism; CTP biosynthesis via de novo pathway; CTP from UDP: step 2/2.</text>
</comment>
<evidence type="ECO:0000259" key="10">
    <source>
        <dbReference type="Pfam" id="PF00117"/>
    </source>
</evidence>
<keyword evidence="5 9" id="KW-0067">ATP-binding</keyword>
<dbReference type="InterPro" id="IPR017456">
    <property type="entry name" value="CTP_synthase_N"/>
</dbReference>
<keyword evidence="3 9" id="KW-0436">Ligase</keyword>
<dbReference type="InterPro" id="IPR029062">
    <property type="entry name" value="Class_I_gatase-like"/>
</dbReference>
<dbReference type="EMBL" id="CAJGYO010000005">
    <property type="protein sequence ID" value="CAD6233278.1"/>
    <property type="molecule type" value="Genomic_DNA"/>
</dbReference>
<evidence type="ECO:0000256" key="4">
    <source>
        <dbReference type="ARBA" id="ARBA00022741"/>
    </source>
</evidence>
<dbReference type="SUPFAM" id="SSF52317">
    <property type="entry name" value="Class I glutamine amidotransferase-like"/>
    <property type="match status" value="1"/>
</dbReference>
<dbReference type="OrthoDB" id="1739076at2759"/>
<evidence type="ECO:0000256" key="6">
    <source>
        <dbReference type="ARBA" id="ARBA00022962"/>
    </source>
</evidence>
<accession>A0A811P4D1</accession>
<dbReference type="EC" id="6.3.4.2" evidence="9"/>
<evidence type="ECO:0000256" key="2">
    <source>
        <dbReference type="ARBA" id="ARBA00007533"/>
    </source>
</evidence>
<comment type="catalytic activity">
    <reaction evidence="8 9">
        <text>UTP + L-glutamine + ATP + H2O = CTP + L-glutamate + ADP + phosphate + 2 H(+)</text>
        <dbReference type="Rhea" id="RHEA:26426"/>
        <dbReference type="ChEBI" id="CHEBI:15377"/>
        <dbReference type="ChEBI" id="CHEBI:15378"/>
        <dbReference type="ChEBI" id="CHEBI:29985"/>
        <dbReference type="ChEBI" id="CHEBI:30616"/>
        <dbReference type="ChEBI" id="CHEBI:37563"/>
        <dbReference type="ChEBI" id="CHEBI:43474"/>
        <dbReference type="ChEBI" id="CHEBI:46398"/>
        <dbReference type="ChEBI" id="CHEBI:58359"/>
        <dbReference type="ChEBI" id="CHEBI:456216"/>
        <dbReference type="EC" id="6.3.4.2"/>
    </reaction>
</comment>
<feature type="domain" description="Glutamine amidotransferase" evidence="10">
    <location>
        <begin position="373"/>
        <end position="457"/>
    </location>
</feature>
<keyword evidence="4 9" id="KW-0547">Nucleotide-binding</keyword>
<comment type="function">
    <text evidence="9">Catalyzes the ATP-dependent amination of UTP to CTP with either L-glutamine or ammonia as the source of nitrogen.</text>
</comment>
<keyword evidence="7 9" id="KW-0665">Pyrimidine biosynthesis</keyword>
<reference evidence="12" key="1">
    <citation type="submission" date="2020-10" db="EMBL/GenBank/DDBJ databases">
        <authorList>
            <person name="Han B."/>
            <person name="Lu T."/>
            <person name="Zhao Q."/>
            <person name="Huang X."/>
            <person name="Zhao Y."/>
        </authorList>
    </citation>
    <scope>NUCLEOTIDE SEQUENCE</scope>
</reference>
<sequence>MGGVEKMKYVVVTSGVVSGLGNGVAASSIGTVLKACDPYLNTDSRTMSPSENGEVFVLDDGSEVGIDLGNYERFLDVELTGDNNITAGKIYQHVLDKERRGDYLGKTVQVIPHITDAIQEWIERVALIPVDGREGRPEVCIVELGGTIGDIESRPFMEALNQFSYRAEYNNFCLVHVSLVPVIDIVGEQKTKPTQCSVQSLRELGLKPNLLACRSTTPLNKNVKEKLSQSCHVPDQKCHEAILGILGLARLTVEPKLDAWMNIARTCDQLHAPVRIAVVGKYTNVSNAYQSILEAMLHASVVCQRRLVVDWVPASDLDIETANEVAIIEFARSVLGLKDANSTEFDAGTRYPCLIEMPEICVGSRRTFFRTMDCKSAELYGNVNYTDERHRRRYEVNPDMVGELESAGVEFVGTDESGDRMEILELPWHPYFVGVQFHPEFRSRPGKPSPLFTGLIAASSGLLDAGMLQSPASLENGNGPVPMKVASGASGGGGYANASGLEEGLLGLHVSGAALAH</sequence>
<protein>
    <recommendedName>
        <fullName evidence="9">CTP synthase</fullName>
        <ecNumber evidence="9">6.3.4.2</ecNumber>
    </recommendedName>
    <alternativeName>
        <fullName evidence="9">UTP--ammonia ligase</fullName>
    </alternativeName>
</protein>
<dbReference type="NCBIfam" id="NF003792">
    <property type="entry name" value="PRK05380.1"/>
    <property type="match status" value="1"/>
</dbReference>
<evidence type="ECO:0000256" key="8">
    <source>
        <dbReference type="ARBA" id="ARBA00047781"/>
    </source>
</evidence>
<comment type="similarity">
    <text evidence="2 9">Belongs to the CTP synthase family.</text>
</comment>
<dbReference type="Gene3D" id="3.40.50.300">
    <property type="entry name" value="P-loop containing nucleotide triphosphate hydrolases"/>
    <property type="match status" value="1"/>
</dbReference>
<proteinExistence type="inferred from homology"/>